<reference evidence="1 2" key="1">
    <citation type="submission" date="2015-02" db="EMBL/GenBank/DDBJ databases">
        <title>Nostoc linckia genome annotation.</title>
        <authorList>
            <person name="Zhou Z."/>
        </authorList>
    </citation>
    <scope>NUCLEOTIDE SEQUENCE [LARGE SCALE GENOMIC DNA]</scope>
    <source>
        <strain evidence="2">z8</strain>
    </source>
</reference>
<dbReference type="AlphaFoldDB" id="A0A9Q5Z901"/>
<dbReference type="RefSeq" id="WP_099070639.1">
    <property type="nucleotide sequence ID" value="NZ_LAHD01000079.1"/>
</dbReference>
<dbReference type="Proteomes" id="UP000222310">
    <property type="component" value="Unassembled WGS sequence"/>
</dbReference>
<accession>A0A9Q5Z901</accession>
<sequence>MTNIPEPVWIKELNKFVLREYPKLPNFLNCSIAYFDEEDSEEFCFSFGSWGMDREEITEEMCLLCCQALLDADANVSFCSFKSDLEYAQNYFYELEDESEE</sequence>
<dbReference type="GeneID" id="57097908"/>
<organism evidence="1 2">
    <name type="scientific">Nostoc linckia z8</name>
    <dbReference type="NCBI Taxonomy" id="1628746"/>
    <lineage>
        <taxon>Bacteria</taxon>
        <taxon>Bacillati</taxon>
        <taxon>Cyanobacteriota</taxon>
        <taxon>Cyanophyceae</taxon>
        <taxon>Nostocales</taxon>
        <taxon>Nostocaceae</taxon>
        <taxon>Nostoc</taxon>
    </lineage>
</organism>
<evidence type="ECO:0000313" key="2">
    <source>
        <dbReference type="Proteomes" id="UP000222310"/>
    </source>
</evidence>
<name>A0A9Q5Z901_NOSLI</name>
<comment type="caution">
    <text evidence="1">The sequence shown here is derived from an EMBL/GenBank/DDBJ whole genome shotgun (WGS) entry which is preliminary data.</text>
</comment>
<proteinExistence type="predicted"/>
<evidence type="ECO:0000313" key="1">
    <source>
        <dbReference type="EMBL" id="PHK00635.1"/>
    </source>
</evidence>
<protein>
    <submittedName>
        <fullName evidence="1">Uncharacterized protein</fullName>
    </submittedName>
</protein>
<dbReference type="EMBL" id="LAHD01000079">
    <property type="protein sequence ID" value="PHK00635.1"/>
    <property type="molecule type" value="Genomic_DNA"/>
</dbReference>
<gene>
    <name evidence="1" type="ORF">VF08_23500</name>
</gene>